<dbReference type="PANTHER" id="PTHR24112:SF66">
    <property type="entry name" value="LEUCINE-RICH REPEAT, ISOFORM F"/>
    <property type="match status" value="1"/>
</dbReference>
<dbReference type="InterPro" id="IPR051279">
    <property type="entry name" value="PP1-Reg/Actin-Interact_Protein"/>
</dbReference>
<protein>
    <submittedName>
        <fullName evidence="2">Leucine-rich repeat-containing protein</fullName>
    </submittedName>
</protein>
<organism evidence="2 3">
    <name type="scientific">Planoprotostelium fungivorum</name>
    <dbReference type="NCBI Taxonomy" id="1890364"/>
    <lineage>
        <taxon>Eukaryota</taxon>
        <taxon>Amoebozoa</taxon>
        <taxon>Evosea</taxon>
        <taxon>Variosea</taxon>
        <taxon>Cavosteliida</taxon>
        <taxon>Cavosteliaceae</taxon>
        <taxon>Planoprotostelium</taxon>
    </lineage>
</organism>
<dbReference type="EMBL" id="MDYQ01000129">
    <property type="protein sequence ID" value="PRP81198.1"/>
    <property type="molecule type" value="Genomic_DNA"/>
</dbReference>
<dbReference type="InterPro" id="IPR032675">
    <property type="entry name" value="LRR_dom_sf"/>
</dbReference>
<dbReference type="STRING" id="1890364.A0A2P6NB73"/>
<dbReference type="PANTHER" id="PTHR24112">
    <property type="entry name" value="LEUCINE-RICH REPEAT, ISOFORM F-RELATED"/>
    <property type="match status" value="1"/>
</dbReference>
<evidence type="ECO:0000313" key="2">
    <source>
        <dbReference type="EMBL" id="PRP81198.1"/>
    </source>
</evidence>
<feature type="region of interest" description="Disordered" evidence="1">
    <location>
        <begin position="691"/>
        <end position="726"/>
    </location>
</feature>
<name>A0A2P6NB73_9EUKA</name>
<dbReference type="GO" id="GO:0016477">
    <property type="term" value="P:cell migration"/>
    <property type="evidence" value="ECO:0007669"/>
    <property type="project" value="TreeGrafter"/>
</dbReference>
<accession>A0A2P6NB73</accession>
<dbReference type="GO" id="GO:0005886">
    <property type="term" value="C:plasma membrane"/>
    <property type="evidence" value="ECO:0007669"/>
    <property type="project" value="TreeGrafter"/>
</dbReference>
<dbReference type="Proteomes" id="UP000241769">
    <property type="component" value="Unassembled WGS sequence"/>
</dbReference>
<dbReference type="GO" id="GO:0030027">
    <property type="term" value="C:lamellipodium"/>
    <property type="evidence" value="ECO:0007669"/>
    <property type="project" value="TreeGrafter"/>
</dbReference>
<dbReference type="SMART" id="SM00368">
    <property type="entry name" value="LRR_RI"/>
    <property type="match status" value="5"/>
</dbReference>
<dbReference type="OrthoDB" id="18598at2759"/>
<sequence>MSCEITYVSLTFVDGGNRHPLAHARTLFPLISRCPSYIVFLKKMRSRDSDRSHLDTVLLLDDVVWPSFRVDPCSHPKTSMSELTAVEKKTLDANLVQHLDRSAIFRRTFYMKKKEKLPIVFAVGQHRVYIVRSNDGKLLSDFHFWDIAEIVIDDTLVNFKLKNKEIVQVTHESKPDSVLATLYGPYSLLPDRNNNITALFSSLKTKPQASAKAEDDHCGGFVSSYTANCDFLKVPVCQDICWDIDNLYHATSCKTFSLLEFYFRPSKLNNNDIRALLETLAYNKYFESFTTDGLKLDKESAPFVAQMIATNTTLHTFSIRDAGYSKEQIITIFNALATNKSSALRNIDISGNSLEAKGLASVSAALGNIGRLESLNISNVGGNGAGLLPLFRSMDKYMSSLASLDVSQNKLEDSIKQLGPLVASCVELKTLNLSGTSIVDFSSLTKSASVTSLDVSNNKNGGHKDLKHLDAWRFFQNCPKLTKLNISRANITQDISDGLIQSLPNIVDLDLSEENTGDAIFSIATNLLQTNRNIRRLNISNNFGNATKQRRQIIAPFAEALESEECPLEHLEVAGARGGQLRMELMPIVFALMRNRSLDQLDISGNGVGDNLALILGKALQVNSTLRVLAWDHNDITPHGYNIIRHALQTKNNTLSFVPTPFSDVSSGFKDRHPDVVDDIGKLLARNSKTAYEKLSAPPTPAESEEDEPEPTPAPEPVKKPARKKPMGFNYLINTMRGAKLYSEFNPSADI</sequence>
<evidence type="ECO:0000313" key="3">
    <source>
        <dbReference type="Proteomes" id="UP000241769"/>
    </source>
</evidence>
<proteinExistence type="predicted"/>
<comment type="caution">
    <text evidence="2">The sequence shown here is derived from an EMBL/GenBank/DDBJ whole genome shotgun (WGS) entry which is preliminary data.</text>
</comment>
<dbReference type="FunCoup" id="A0A2P6NB73">
    <property type="interactions" value="2"/>
</dbReference>
<dbReference type="InParanoid" id="A0A2P6NB73"/>
<gene>
    <name evidence="2" type="ORF">PROFUN_02032</name>
</gene>
<evidence type="ECO:0000256" key="1">
    <source>
        <dbReference type="SAM" id="MobiDB-lite"/>
    </source>
</evidence>
<dbReference type="GO" id="GO:0034315">
    <property type="term" value="P:regulation of Arp2/3 complex-mediated actin nucleation"/>
    <property type="evidence" value="ECO:0007669"/>
    <property type="project" value="TreeGrafter"/>
</dbReference>
<reference evidence="2 3" key="1">
    <citation type="journal article" date="2018" name="Genome Biol. Evol.">
        <title>Multiple Roots of Fruiting Body Formation in Amoebozoa.</title>
        <authorList>
            <person name="Hillmann F."/>
            <person name="Forbes G."/>
            <person name="Novohradska S."/>
            <person name="Ferling I."/>
            <person name="Riege K."/>
            <person name="Groth M."/>
            <person name="Westermann M."/>
            <person name="Marz M."/>
            <person name="Spaller T."/>
            <person name="Winckler T."/>
            <person name="Schaap P."/>
            <person name="Glockner G."/>
        </authorList>
    </citation>
    <scope>NUCLEOTIDE SEQUENCE [LARGE SCALE GENOMIC DNA]</scope>
    <source>
        <strain evidence="2 3">Jena</strain>
    </source>
</reference>
<dbReference type="Gene3D" id="3.80.10.10">
    <property type="entry name" value="Ribonuclease Inhibitor"/>
    <property type="match status" value="1"/>
</dbReference>
<keyword evidence="3" id="KW-1185">Reference proteome</keyword>
<dbReference type="SUPFAM" id="SSF52047">
    <property type="entry name" value="RNI-like"/>
    <property type="match status" value="1"/>
</dbReference>
<dbReference type="AlphaFoldDB" id="A0A2P6NB73"/>